<evidence type="ECO:0000313" key="11">
    <source>
        <dbReference type="Proteomes" id="UP000198462"/>
    </source>
</evidence>
<dbReference type="InterPro" id="IPR050250">
    <property type="entry name" value="Macrolide_Exporter_MacB"/>
</dbReference>
<feature type="transmembrane region" description="Helical" evidence="7">
    <location>
        <begin position="21"/>
        <end position="42"/>
    </location>
</feature>
<evidence type="ECO:0000259" key="9">
    <source>
        <dbReference type="Pfam" id="PF12704"/>
    </source>
</evidence>
<reference evidence="11" key="1">
    <citation type="submission" date="2017-05" db="EMBL/GenBank/DDBJ databases">
        <authorList>
            <person name="Lin X."/>
        </authorList>
    </citation>
    <scope>NUCLEOTIDE SEQUENCE [LARGE SCALE GENOMIC DNA]</scope>
    <source>
        <strain evidence="11">JLT2012</strain>
    </source>
</reference>
<proteinExistence type="inferred from homology"/>
<evidence type="ECO:0000256" key="1">
    <source>
        <dbReference type="ARBA" id="ARBA00004651"/>
    </source>
</evidence>
<comment type="subcellular location">
    <subcellularLocation>
        <location evidence="1">Cell membrane</location>
        <topology evidence="1">Multi-pass membrane protein</topology>
    </subcellularLocation>
</comment>
<evidence type="ECO:0000256" key="2">
    <source>
        <dbReference type="ARBA" id="ARBA00022475"/>
    </source>
</evidence>
<feature type="transmembrane region" description="Helical" evidence="7">
    <location>
        <begin position="280"/>
        <end position="308"/>
    </location>
</feature>
<keyword evidence="3 7" id="KW-0812">Transmembrane</keyword>
<feature type="domain" description="ABC3 transporter permease C-terminal" evidence="8">
    <location>
        <begin position="287"/>
        <end position="400"/>
    </location>
</feature>
<dbReference type="Proteomes" id="UP000198462">
    <property type="component" value="Unassembled WGS sequence"/>
</dbReference>
<protein>
    <recommendedName>
        <fullName evidence="12">Macrolide export ATP-binding/permease protein MacB</fullName>
    </recommendedName>
</protein>
<comment type="similarity">
    <text evidence="6">Belongs to the ABC-4 integral membrane protein family.</text>
</comment>
<dbReference type="RefSeq" id="WP_088713228.1">
    <property type="nucleotide sequence ID" value="NZ_NFZT01000001.1"/>
</dbReference>
<organism evidence="10 11">
    <name type="scientific">Pacificimonas flava</name>
    <dbReference type="NCBI Taxonomy" id="1234595"/>
    <lineage>
        <taxon>Bacteria</taxon>
        <taxon>Pseudomonadati</taxon>
        <taxon>Pseudomonadota</taxon>
        <taxon>Alphaproteobacteria</taxon>
        <taxon>Sphingomonadales</taxon>
        <taxon>Sphingosinicellaceae</taxon>
        <taxon>Pacificimonas</taxon>
    </lineage>
</organism>
<evidence type="ECO:0000256" key="3">
    <source>
        <dbReference type="ARBA" id="ARBA00022692"/>
    </source>
</evidence>
<dbReference type="Pfam" id="PF12704">
    <property type="entry name" value="MacB_PCD"/>
    <property type="match status" value="1"/>
</dbReference>
<dbReference type="GO" id="GO:0005886">
    <property type="term" value="C:plasma membrane"/>
    <property type="evidence" value="ECO:0007669"/>
    <property type="project" value="UniProtKB-SubCell"/>
</dbReference>
<keyword evidence="5 7" id="KW-0472">Membrane</keyword>
<name>A0A219B9S3_9SPHN</name>
<keyword evidence="11" id="KW-1185">Reference proteome</keyword>
<dbReference type="PANTHER" id="PTHR30572:SF4">
    <property type="entry name" value="ABC TRANSPORTER PERMEASE YTRF"/>
    <property type="match status" value="1"/>
</dbReference>
<evidence type="ECO:0000256" key="7">
    <source>
        <dbReference type="SAM" id="Phobius"/>
    </source>
</evidence>
<feature type="domain" description="MacB-like periplasmic core" evidence="9">
    <location>
        <begin position="21"/>
        <end position="246"/>
    </location>
</feature>
<evidence type="ECO:0000256" key="6">
    <source>
        <dbReference type="ARBA" id="ARBA00038076"/>
    </source>
</evidence>
<dbReference type="EMBL" id="NFZT01000001">
    <property type="protein sequence ID" value="OWV34528.1"/>
    <property type="molecule type" value="Genomic_DNA"/>
</dbReference>
<dbReference type="OrthoDB" id="9770036at2"/>
<evidence type="ECO:0000259" key="8">
    <source>
        <dbReference type="Pfam" id="PF02687"/>
    </source>
</evidence>
<dbReference type="GO" id="GO:0022857">
    <property type="term" value="F:transmembrane transporter activity"/>
    <property type="evidence" value="ECO:0007669"/>
    <property type="project" value="TreeGrafter"/>
</dbReference>
<feature type="transmembrane region" description="Helical" evidence="7">
    <location>
        <begin position="336"/>
        <end position="358"/>
    </location>
</feature>
<accession>A0A219B9S3</accession>
<keyword evidence="4 7" id="KW-1133">Transmembrane helix</keyword>
<dbReference type="Pfam" id="PF02687">
    <property type="entry name" value="FtsX"/>
    <property type="match status" value="1"/>
</dbReference>
<comment type="caution">
    <text evidence="10">The sequence shown here is derived from an EMBL/GenBank/DDBJ whole genome shotgun (WGS) entry which is preliminary data.</text>
</comment>
<evidence type="ECO:0000313" key="10">
    <source>
        <dbReference type="EMBL" id="OWV34528.1"/>
    </source>
</evidence>
<evidence type="ECO:0000256" key="5">
    <source>
        <dbReference type="ARBA" id="ARBA00023136"/>
    </source>
</evidence>
<sequence>MMLRANIEIALNGLGANMLRSVLTTIGIVIGVASVVMIAALGRAAEAEITRTIDAMGENMVIIWPVADSERRGMVSTRGRLTERDGAALERDLYGVTAVAPQLQMPVQAGFEGDYAPTTLQGVDAAYLEIVATRIAEGRSFAEEELRAGRTVAVLGASVADELFGGENPLGKRIRLNRIPVEVIGVAEERGGALTGDQDDFILMPMATVRQRFREVEAGDPDAVDMMLVQFAPGMSVSEGAEEVRRLLSERYHVREGDIRPFTVFDTEEFSRQSATIIGAFQAVLISIASISLLVGGIGITNIMLVVVSERTREIGIRMATGAAPSDIRNQFLVEAAVLCAIGGLLGLILSAAATYLISAASGWAVAIPPLAAIGALLFSATIGIVAGYAPARRAARMNPIEALRAT</sequence>
<evidence type="ECO:0008006" key="12">
    <source>
        <dbReference type="Google" id="ProtNLM"/>
    </source>
</evidence>
<dbReference type="PANTHER" id="PTHR30572">
    <property type="entry name" value="MEMBRANE COMPONENT OF TRANSPORTER-RELATED"/>
    <property type="match status" value="1"/>
</dbReference>
<gene>
    <name evidence="10" type="ORF">B5C34_14385</name>
</gene>
<keyword evidence="2" id="KW-1003">Cell membrane</keyword>
<dbReference type="InterPro" id="IPR025857">
    <property type="entry name" value="MacB_PCD"/>
</dbReference>
<evidence type="ECO:0000256" key="4">
    <source>
        <dbReference type="ARBA" id="ARBA00022989"/>
    </source>
</evidence>
<dbReference type="AlphaFoldDB" id="A0A219B9S3"/>
<dbReference type="InterPro" id="IPR003838">
    <property type="entry name" value="ABC3_permease_C"/>
</dbReference>
<feature type="transmembrane region" description="Helical" evidence="7">
    <location>
        <begin position="364"/>
        <end position="390"/>
    </location>
</feature>